<dbReference type="Proteomes" id="UP001166286">
    <property type="component" value="Unassembled WGS sequence"/>
</dbReference>
<accession>A0AA39R973</accession>
<proteinExistence type="predicted"/>
<feature type="chain" id="PRO_5041251805" evidence="1">
    <location>
        <begin position="20"/>
        <end position="202"/>
    </location>
</feature>
<evidence type="ECO:0000256" key="1">
    <source>
        <dbReference type="SAM" id="SignalP"/>
    </source>
</evidence>
<feature type="signal peptide" evidence="1">
    <location>
        <begin position="1"/>
        <end position="19"/>
    </location>
</feature>
<reference evidence="2" key="1">
    <citation type="submission" date="2023-03" db="EMBL/GenBank/DDBJ databases">
        <title>Complete genome of Cladonia borealis.</title>
        <authorList>
            <person name="Park H."/>
        </authorList>
    </citation>
    <scope>NUCLEOTIDE SEQUENCE</scope>
    <source>
        <strain evidence="2">ANT050790</strain>
    </source>
</reference>
<dbReference type="AlphaFoldDB" id="A0AA39R973"/>
<gene>
    <name evidence="2" type="ORF">JMJ35_000335</name>
</gene>
<dbReference type="EMBL" id="JAFEKC020000001">
    <property type="protein sequence ID" value="KAK0517180.1"/>
    <property type="molecule type" value="Genomic_DNA"/>
</dbReference>
<evidence type="ECO:0000313" key="2">
    <source>
        <dbReference type="EMBL" id="KAK0517180.1"/>
    </source>
</evidence>
<sequence length="202" mass="21763">MLARSYIAVLTQLVHSCLAALPALSAQSLSQATPSLLKFAYNDTLPLPTLASMMAVSFPSSYIVPDSDPQVILQIMSSSRSSRLSIVSFTRAVLQGMDEIVHDMRVFGGDGPIPPIGYILRADDIAIDIYLDDGRGNRFTYSVAETVLRGTWELLARYGFHAVSMDIFLGSLNVGNHIGKIVVQWTGENGTVTTPAPAATDT</sequence>
<organism evidence="2 3">
    <name type="scientific">Cladonia borealis</name>
    <dbReference type="NCBI Taxonomy" id="184061"/>
    <lineage>
        <taxon>Eukaryota</taxon>
        <taxon>Fungi</taxon>
        <taxon>Dikarya</taxon>
        <taxon>Ascomycota</taxon>
        <taxon>Pezizomycotina</taxon>
        <taxon>Lecanoromycetes</taxon>
        <taxon>OSLEUM clade</taxon>
        <taxon>Lecanoromycetidae</taxon>
        <taxon>Lecanorales</taxon>
        <taxon>Lecanorineae</taxon>
        <taxon>Cladoniaceae</taxon>
        <taxon>Cladonia</taxon>
    </lineage>
</organism>
<keyword evidence="3" id="KW-1185">Reference proteome</keyword>
<name>A0AA39R973_9LECA</name>
<evidence type="ECO:0000313" key="3">
    <source>
        <dbReference type="Proteomes" id="UP001166286"/>
    </source>
</evidence>
<protein>
    <submittedName>
        <fullName evidence="2">Uncharacterized protein</fullName>
    </submittedName>
</protein>
<comment type="caution">
    <text evidence="2">The sequence shown here is derived from an EMBL/GenBank/DDBJ whole genome shotgun (WGS) entry which is preliminary data.</text>
</comment>
<keyword evidence="1" id="KW-0732">Signal</keyword>